<protein>
    <submittedName>
        <fullName evidence="1">Uncharacterized protein</fullName>
    </submittedName>
</protein>
<name>A0A0P0ACP6_9RHOB</name>
<dbReference type="PATRIC" id="fig|1397108.4.peg.2007"/>
<keyword evidence="2" id="KW-1185">Reference proteome</keyword>
<dbReference type="RefSeq" id="WP_062218510.1">
    <property type="nucleotide sequence ID" value="NZ_CP012023.1"/>
</dbReference>
<gene>
    <name evidence="1" type="ORF">IMCC12053_1964</name>
</gene>
<dbReference type="EMBL" id="CP012023">
    <property type="protein sequence ID" value="ALI55911.1"/>
    <property type="molecule type" value="Genomic_DNA"/>
</dbReference>
<organism evidence="1 2">
    <name type="scientific">Celeribacter marinus</name>
    <dbReference type="NCBI Taxonomy" id="1397108"/>
    <lineage>
        <taxon>Bacteria</taxon>
        <taxon>Pseudomonadati</taxon>
        <taxon>Pseudomonadota</taxon>
        <taxon>Alphaproteobacteria</taxon>
        <taxon>Rhodobacterales</taxon>
        <taxon>Roseobacteraceae</taxon>
        <taxon>Celeribacter</taxon>
    </lineage>
</organism>
<accession>A0A0P0ACP6</accession>
<evidence type="ECO:0000313" key="2">
    <source>
        <dbReference type="Proteomes" id="UP000064920"/>
    </source>
</evidence>
<proteinExistence type="predicted"/>
<sequence>MRFFVAVAICGVCPLSLFAEPVARAVQDYCITPLAEDIALGFGLARAPAEMERKLLNGKVAKLYRTDDSRIMVVAHESGQTCEVMALGADIVEFAVATGGWRVRDTAPTPSPSTNINPNGQSGGYFAARLDDDGFIQSFVTVLPERQFIGVTTSRVAQSAQAREVLGLK</sequence>
<reference evidence="1 2" key="1">
    <citation type="submission" date="2015-05" db="EMBL/GenBank/DDBJ databases">
        <authorList>
            <person name="Wang D.B."/>
            <person name="Wang M."/>
        </authorList>
    </citation>
    <scope>NUCLEOTIDE SEQUENCE [LARGE SCALE GENOMIC DNA]</scope>
    <source>
        <strain evidence="1 2">IMCC 12053</strain>
    </source>
</reference>
<evidence type="ECO:0000313" key="1">
    <source>
        <dbReference type="EMBL" id="ALI55911.1"/>
    </source>
</evidence>
<dbReference type="Proteomes" id="UP000064920">
    <property type="component" value="Chromosome"/>
</dbReference>
<dbReference type="AlphaFoldDB" id="A0A0P0ACP6"/>
<dbReference type="KEGG" id="cmar:IMCC12053_1964"/>